<dbReference type="Proteomes" id="UP000503447">
    <property type="component" value="Chromosome"/>
</dbReference>
<organism evidence="1 2">
    <name type="scientific">Frigoriglobus tundricola</name>
    <dbReference type="NCBI Taxonomy" id="2774151"/>
    <lineage>
        <taxon>Bacteria</taxon>
        <taxon>Pseudomonadati</taxon>
        <taxon>Planctomycetota</taxon>
        <taxon>Planctomycetia</taxon>
        <taxon>Gemmatales</taxon>
        <taxon>Gemmataceae</taxon>
        <taxon>Frigoriglobus</taxon>
    </lineage>
</organism>
<evidence type="ECO:0000313" key="1">
    <source>
        <dbReference type="EMBL" id="QJW99353.1"/>
    </source>
</evidence>
<reference evidence="2" key="1">
    <citation type="submission" date="2020-05" db="EMBL/GenBank/DDBJ databases">
        <title>Frigoriglobus tundricola gen. nov., sp. nov., a psychrotolerant cellulolytic planctomycete of the family Gemmataceae with two divergent copies of 16S rRNA gene.</title>
        <authorList>
            <person name="Kulichevskaya I.S."/>
            <person name="Ivanova A.A."/>
            <person name="Naumoff D.G."/>
            <person name="Beletsky A.V."/>
            <person name="Rijpstra W.I.C."/>
            <person name="Sinninghe Damste J.S."/>
            <person name="Mardanov A.V."/>
            <person name="Ravin N.V."/>
            <person name="Dedysh S.N."/>
        </authorList>
    </citation>
    <scope>NUCLEOTIDE SEQUENCE [LARGE SCALE GENOMIC DNA]</scope>
    <source>
        <strain evidence="2">PL17</strain>
    </source>
</reference>
<dbReference type="EMBL" id="CP053452">
    <property type="protein sequence ID" value="QJW99353.1"/>
    <property type="molecule type" value="Genomic_DNA"/>
</dbReference>
<sequence length="91" mass="9441">MGGAFAQQLRRGSAFGARSLLLLELDNWVDFSQQLPRAFGFSGAVRDAQQQPAVAFVAAAQEHAVPPHEPGAAVRVSVVKLAAGNATAGVN</sequence>
<gene>
    <name evidence="1" type="ORF">FTUN_6961</name>
</gene>
<dbReference type="AlphaFoldDB" id="A0A6M5Z1J3"/>
<name>A0A6M5Z1J3_9BACT</name>
<evidence type="ECO:0000313" key="2">
    <source>
        <dbReference type="Proteomes" id="UP000503447"/>
    </source>
</evidence>
<protein>
    <submittedName>
        <fullName evidence="1">Uncharacterized protein</fullName>
    </submittedName>
</protein>
<keyword evidence="2" id="KW-1185">Reference proteome</keyword>
<proteinExistence type="predicted"/>
<dbReference type="KEGG" id="ftj:FTUN_6961"/>
<accession>A0A6M5Z1J3</accession>